<dbReference type="OrthoDB" id="10083170at2759"/>
<evidence type="ECO:0000313" key="7">
    <source>
        <dbReference type="Proteomes" id="UP000663832"/>
    </source>
</evidence>
<name>A0A813MMU3_9BILA</name>
<dbReference type="EMBL" id="CAJNOM010000284">
    <property type="protein sequence ID" value="CAF1319362.1"/>
    <property type="molecule type" value="Genomic_DNA"/>
</dbReference>
<dbReference type="Proteomes" id="UP000663877">
    <property type="component" value="Unassembled WGS sequence"/>
</dbReference>
<protein>
    <recommendedName>
        <fullName evidence="9">Secreted protein</fullName>
    </recommendedName>
</protein>
<dbReference type="EMBL" id="CAJNOI010000002">
    <property type="protein sequence ID" value="CAF0724629.1"/>
    <property type="molecule type" value="Genomic_DNA"/>
</dbReference>
<feature type="signal peptide" evidence="1">
    <location>
        <begin position="1"/>
        <end position="25"/>
    </location>
</feature>
<evidence type="ECO:0000313" key="6">
    <source>
        <dbReference type="EMBL" id="CAF1319362.1"/>
    </source>
</evidence>
<feature type="chain" id="PRO_5036409026" description="Secreted protein" evidence="1">
    <location>
        <begin position="26"/>
        <end position="78"/>
    </location>
</feature>
<dbReference type="EMBL" id="CAJNON010000067">
    <property type="protein sequence ID" value="CAF0906167.1"/>
    <property type="molecule type" value="Genomic_DNA"/>
</dbReference>
<keyword evidence="1" id="KW-0732">Signal</keyword>
<evidence type="ECO:0000313" key="4">
    <source>
        <dbReference type="EMBL" id="CAF0912103.1"/>
    </source>
</evidence>
<proteinExistence type="predicted"/>
<dbReference type="Proteomes" id="UP000663891">
    <property type="component" value="Unassembled WGS sequence"/>
</dbReference>
<evidence type="ECO:0000313" key="2">
    <source>
        <dbReference type="EMBL" id="CAF0724629.1"/>
    </source>
</evidence>
<sequence length="78" mass="8697">MHHLYSRSLIIWILCLLIIFEEASSSRLRAPGIRVSASFQKPTPCHKKKAHADNNSRVTVPNESMASHVRVTAKGCKA</sequence>
<evidence type="ECO:0000313" key="3">
    <source>
        <dbReference type="EMBL" id="CAF0906167.1"/>
    </source>
</evidence>
<evidence type="ECO:0000313" key="8">
    <source>
        <dbReference type="Proteomes" id="UP000663877"/>
    </source>
</evidence>
<reference evidence="2" key="1">
    <citation type="submission" date="2021-02" db="EMBL/GenBank/DDBJ databases">
        <authorList>
            <person name="Nowell W R."/>
        </authorList>
    </citation>
    <scope>NUCLEOTIDE SEQUENCE</scope>
</reference>
<evidence type="ECO:0000313" key="5">
    <source>
        <dbReference type="EMBL" id="CAF0996088.1"/>
    </source>
</evidence>
<gene>
    <name evidence="2" type="ORF">BJG266_LOCUS611</name>
    <name evidence="4" type="ORF">IZO911_LOCUS12833</name>
    <name evidence="5" type="ORF">QVE165_LOCUS14668</name>
    <name evidence="6" type="ORF">QVE165_LOCUS32250</name>
    <name evidence="3" type="ORF">VCS650_LOCUS9582</name>
</gene>
<evidence type="ECO:0000256" key="1">
    <source>
        <dbReference type="SAM" id="SignalP"/>
    </source>
</evidence>
<comment type="caution">
    <text evidence="2">The sequence shown here is derived from an EMBL/GenBank/DDBJ whole genome shotgun (WGS) entry which is preliminary data.</text>
</comment>
<dbReference type="Proteomes" id="UP000663860">
    <property type="component" value="Unassembled WGS sequence"/>
</dbReference>
<dbReference type="Proteomes" id="UP000663832">
    <property type="component" value="Unassembled WGS sequence"/>
</dbReference>
<dbReference type="AlphaFoldDB" id="A0A813MMU3"/>
<keyword evidence="7" id="KW-1185">Reference proteome</keyword>
<organism evidence="2 8">
    <name type="scientific">Adineta steineri</name>
    <dbReference type="NCBI Taxonomy" id="433720"/>
    <lineage>
        <taxon>Eukaryota</taxon>
        <taxon>Metazoa</taxon>
        <taxon>Spiralia</taxon>
        <taxon>Gnathifera</taxon>
        <taxon>Rotifera</taxon>
        <taxon>Eurotatoria</taxon>
        <taxon>Bdelloidea</taxon>
        <taxon>Adinetida</taxon>
        <taxon>Adinetidae</taxon>
        <taxon>Adineta</taxon>
    </lineage>
</organism>
<accession>A0A813MMU3</accession>
<dbReference type="EMBL" id="CAJNOE010000101">
    <property type="protein sequence ID" value="CAF0912103.1"/>
    <property type="molecule type" value="Genomic_DNA"/>
</dbReference>
<evidence type="ECO:0008006" key="9">
    <source>
        <dbReference type="Google" id="ProtNLM"/>
    </source>
</evidence>
<dbReference type="EMBL" id="CAJNOM010000078">
    <property type="protein sequence ID" value="CAF0996088.1"/>
    <property type="molecule type" value="Genomic_DNA"/>
</dbReference>